<dbReference type="GO" id="GO:0009116">
    <property type="term" value="P:nucleoside metabolic process"/>
    <property type="evidence" value="ECO:0007669"/>
    <property type="project" value="InterPro"/>
</dbReference>
<dbReference type="Proteomes" id="UP000053317">
    <property type="component" value="Unassembled WGS sequence"/>
</dbReference>
<dbReference type="AlphaFoldDB" id="A0A0G2E1F7"/>
<evidence type="ECO:0000259" key="2">
    <source>
        <dbReference type="Pfam" id="PF00931"/>
    </source>
</evidence>
<feature type="domain" description="NB-ARC" evidence="2">
    <location>
        <begin position="372"/>
        <end position="501"/>
    </location>
</feature>
<dbReference type="InterPro" id="IPR027417">
    <property type="entry name" value="P-loop_NTPase"/>
</dbReference>
<proteinExistence type="predicted"/>
<dbReference type="InterPro" id="IPR011990">
    <property type="entry name" value="TPR-like_helical_dom_sf"/>
</dbReference>
<dbReference type="PANTHER" id="PTHR46082">
    <property type="entry name" value="ATP/GTP-BINDING PROTEIN-RELATED"/>
    <property type="match status" value="1"/>
</dbReference>
<dbReference type="InterPro" id="IPR002182">
    <property type="entry name" value="NB-ARC"/>
</dbReference>
<dbReference type="EMBL" id="LCWF01000155">
    <property type="protein sequence ID" value="KKY16867.1"/>
    <property type="molecule type" value="Genomic_DNA"/>
</dbReference>
<dbReference type="Pfam" id="PF00931">
    <property type="entry name" value="NB-ARC"/>
    <property type="match status" value="1"/>
</dbReference>
<dbReference type="GO" id="GO:0003824">
    <property type="term" value="F:catalytic activity"/>
    <property type="evidence" value="ECO:0007669"/>
    <property type="project" value="InterPro"/>
</dbReference>
<sequence length="1034" mass="117042">MQTITQLKVQQYSVAIVCPLAIELSAVRLMLDARHQTPYFDTKDDDNHYTCGSMFGHNVVIVNLPQWKNGLISASHLVNPLHRTFPNVQVTLLVGIGGGLPSIKPLQQPNENIRLGDVVIGWDGDKSQAIVQWNGGRKGRILPQPDRRILNILTKMESNQQLGEAKLHEHLKRCTNAMFSFPGRQYDRLYETSYSHTSTQDTSCANCDPVHAISRASRKTNDFQLHLGPIVSVEHVVTTAETRDRIRDETHALCIEMEAAGILERKNCLVIRGISDYADSHKNDVWKPYAAATAASVAREFLSIMPPGEAPLQLQLAGHVPSSTSSIVQNEHYLIPRDPTSQFTGREKLLEQIRESYFPANARPSSSQRRYVIHGEGGRGKTELCLKFAEQNRELFWGIFWVDASSRRSIERGFATIAKDCKVEQDVDMVKRWLSNRPRVWLLIFDNADDMKLNLSRYFPVGDRGMILITTRDNNACTYATVGHHELGQLAMGDAVTLLLKTIGPAITTNVSDSSRQTHAQAVVASYECSPLAIANVGAVIRNSSYTIEQYINKHIEPGQKSSSNVNSQSDGKHHRKASTSWEVSMEMMEGTPGNAGKDAVDLLHIFSFFDYNGISEKILERSCEGRESTADLHRILTYRKRRLSRPRSYEWSPDRFNQAVATLSNFSLISRDKENLISIHPLVHNWARDRARTRLGPVMAEKLWTVALYTLGASISWSFTTEEYLYRRWIIPHIQSCLEATDYRRIFEDDKSNPEWLRILEKLALAYAENYRRQEAVNLLRGVVIVRRKLLGNSHFETLRAMNSLANSYSSIGDYNEALRMTEMVVEEREKTLGGNHRDTLSSKYNLAVRFGDIGRPKEALKRLEDVLATQEATLGGNDPDALRSMNSLANYYGETGQCDLARQLAELVLRDRTNALGGYHPETLGTMHNLAIWKGKVGQNEEALALMEKAVQRRKVTLSKEHPDTLRSMFSLSLYYQEMGRTADAWRVMESVAEARKRILGKTHPDTKKSYQTLTFFAQLLRMNMREKDAVE</sequence>
<feature type="compositionally biased region" description="Polar residues" evidence="1">
    <location>
        <begin position="560"/>
        <end position="570"/>
    </location>
</feature>
<dbReference type="SUPFAM" id="SSF52540">
    <property type="entry name" value="P-loop containing nucleoside triphosphate hydrolases"/>
    <property type="match status" value="1"/>
</dbReference>
<accession>A0A0G2E1F7</accession>
<dbReference type="OrthoDB" id="5086500at2759"/>
<name>A0A0G2E1F7_PHACM</name>
<dbReference type="Pfam" id="PF13424">
    <property type="entry name" value="TPR_12"/>
    <property type="match status" value="2"/>
</dbReference>
<comment type="caution">
    <text evidence="4">The sequence shown here is derived from an EMBL/GenBank/DDBJ whole genome shotgun (WGS) entry which is preliminary data.</text>
</comment>
<feature type="region of interest" description="Disordered" evidence="1">
    <location>
        <begin position="558"/>
        <end position="581"/>
    </location>
</feature>
<dbReference type="Gene3D" id="3.40.50.1580">
    <property type="entry name" value="Nucleoside phosphorylase domain"/>
    <property type="match status" value="1"/>
</dbReference>
<evidence type="ECO:0000259" key="3">
    <source>
        <dbReference type="Pfam" id="PF25000"/>
    </source>
</evidence>
<dbReference type="Pfam" id="PF13374">
    <property type="entry name" value="TPR_10"/>
    <property type="match status" value="2"/>
</dbReference>
<dbReference type="SUPFAM" id="SSF53167">
    <property type="entry name" value="Purine and uridine phosphorylases"/>
    <property type="match status" value="1"/>
</dbReference>
<dbReference type="GO" id="GO:0043531">
    <property type="term" value="F:ADP binding"/>
    <property type="evidence" value="ECO:0007669"/>
    <property type="project" value="InterPro"/>
</dbReference>
<reference evidence="4 5" key="1">
    <citation type="submission" date="2015-05" db="EMBL/GenBank/DDBJ databases">
        <title>Distinctive expansion of gene families associated with plant cell wall degradation and secondary metabolism in the genomes of grapevine trunk pathogens.</title>
        <authorList>
            <person name="Lawrence D.P."/>
            <person name="Travadon R."/>
            <person name="Rolshausen P.E."/>
            <person name="Baumgartner K."/>
        </authorList>
    </citation>
    <scope>NUCLEOTIDE SEQUENCE [LARGE SCALE GENOMIC DNA]</scope>
    <source>
        <strain evidence="4">UCRPC4</strain>
    </source>
</reference>
<organism evidence="4 5">
    <name type="scientific">Phaeomoniella chlamydospora</name>
    <name type="common">Phaeoacremonium chlamydosporum</name>
    <dbReference type="NCBI Taxonomy" id="158046"/>
    <lineage>
        <taxon>Eukaryota</taxon>
        <taxon>Fungi</taxon>
        <taxon>Dikarya</taxon>
        <taxon>Ascomycota</taxon>
        <taxon>Pezizomycotina</taxon>
        <taxon>Eurotiomycetes</taxon>
        <taxon>Chaetothyriomycetidae</taxon>
        <taxon>Phaeomoniellales</taxon>
        <taxon>Phaeomoniellaceae</taxon>
        <taxon>Phaeomoniella</taxon>
    </lineage>
</organism>
<evidence type="ECO:0000313" key="4">
    <source>
        <dbReference type="EMBL" id="KKY16867.1"/>
    </source>
</evidence>
<feature type="domain" description="DUF7779" evidence="3">
    <location>
        <begin position="598"/>
        <end position="691"/>
    </location>
</feature>
<protein>
    <submittedName>
        <fullName evidence="4">Putative kinesin light chain</fullName>
    </submittedName>
</protein>
<keyword evidence="5" id="KW-1185">Reference proteome</keyword>
<dbReference type="InterPro" id="IPR053137">
    <property type="entry name" value="NLR-like"/>
</dbReference>
<dbReference type="Pfam" id="PF25000">
    <property type="entry name" value="DUF7779"/>
    <property type="match status" value="1"/>
</dbReference>
<dbReference type="Gene3D" id="1.25.40.10">
    <property type="entry name" value="Tetratricopeptide repeat domain"/>
    <property type="match status" value="2"/>
</dbReference>
<dbReference type="Gene3D" id="3.40.50.300">
    <property type="entry name" value="P-loop containing nucleotide triphosphate hydrolases"/>
    <property type="match status" value="1"/>
</dbReference>
<reference evidence="4 5" key="2">
    <citation type="submission" date="2015-05" db="EMBL/GenBank/DDBJ databases">
        <authorList>
            <person name="Morales-Cruz A."/>
            <person name="Amrine K.C."/>
            <person name="Cantu D."/>
        </authorList>
    </citation>
    <scope>NUCLEOTIDE SEQUENCE [LARGE SCALE GENOMIC DNA]</scope>
    <source>
        <strain evidence="4">UCRPC4</strain>
    </source>
</reference>
<evidence type="ECO:0000256" key="1">
    <source>
        <dbReference type="SAM" id="MobiDB-lite"/>
    </source>
</evidence>
<gene>
    <name evidence="4" type="ORF">UCRPC4_g05825</name>
</gene>
<dbReference type="SUPFAM" id="SSF48452">
    <property type="entry name" value="TPR-like"/>
    <property type="match status" value="2"/>
</dbReference>
<dbReference type="InterPro" id="IPR035994">
    <property type="entry name" value="Nucleoside_phosphorylase_sf"/>
</dbReference>
<dbReference type="InterPro" id="IPR056681">
    <property type="entry name" value="DUF7779"/>
</dbReference>
<evidence type="ECO:0000313" key="5">
    <source>
        <dbReference type="Proteomes" id="UP000053317"/>
    </source>
</evidence>
<dbReference type="PANTHER" id="PTHR46082:SF6">
    <property type="entry name" value="AAA+ ATPASE DOMAIN-CONTAINING PROTEIN-RELATED"/>
    <property type="match status" value="1"/>
</dbReference>